<dbReference type="Proteomes" id="UP000507222">
    <property type="component" value="Unassembled WGS sequence"/>
</dbReference>
<reference evidence="15 16" key="1">
    <citation type="submission" date="2020-05" db="EMBL/GenBank/DDBJ databases">
        <authorList>
            <person name="Campoy J."/>
            <person name="Schneeberger K."/>
            <person name="Spophaly S."/>
        </authorList>
    </citation>
    <scope>NUCLEOTIDE SEQUENCE [LARGE SCALE GENOMIC DNA]</scope>
    <source>
        <strain evidence="15">PruArmRojPasFocal</strain>
    </source>
</reference>
<keyword evidence="6" id="KW-0547">Nucleotide-binding</keyword>
<dbReference type="EMBL" id="CAEKDK010000001">
    <property type="protein sequence ID" value="CAB4262546.1"/>
    <property type="molecule type" value="Genomic_DNA"/>
</dbReference>
<evidence type="ECO:0000259" key="14">
    <source>
        <dbReference type="Pfam" id="PF12819"/>
    </source>
</evidence>
<evidence type="ECO:0000256" key="12">
    <source>
        <dbReference type="SAM" id="MobiDB-lite"/>
    </source>
</evidence>
<keyword evidence="5 13" id="KW-0732">Signal</keyword>
<organism evidence="15 16">
    <name type="scientific">Prunus armeniaca</name>
    <name type="common">Apricot</name>
    <name type="synonym">Armeniaca vulgaris</name>
    <dbReference type="NCBI Taxonomy" id="36596"/>
    <lineage>
        <taxon>Eukaryota</taxon>
        <taxon>Viridiplantae</taxon>
        <taxon>Streptophyta</taxon>
        <taxon>Embryophyta</taxon>
        <taxon>Tracheophyta</taxon>
        <taxon>Spermatophyta</taxon>
        <taxon>Magnoliopsida</taxon>
        <taxon>eudicotyledons</taxon>
        <taxon>Gunneridae</taxon>
        <taxon>Pentapetalae</taxon>
        <taxon>rosids</taxon>
        <taxon>fabids</taxon>
        <taxon>Rosales</taxon>
        <taxon>Rosaceae</taxon>
        <taxon>Amygdaloideae</taxon>
        <taxon>Amygdaleae</taxon>
        <taxon>Prunus</taxon>
    </lineage>
</organism>
<keyword evidence="7" id="KW-0418">Kinase</keyword>
<evidence type="ECO:0000313" key="16">
    <source>
        <dbReference type="Proteomes" id="UP000507222"/>
    </source>
</evidence>
<keyword evidence="4" id="KW-0812">Transmembrane</keyword>
<dbReference type="InterPro" id="IPR045272">
    <property type="entry name" value="ANXUR1/2-like"/>
</dbReference>
<dbReference type="GO" id="GO:0004674">
    <property type="term" value="F:protein serine/threonine kinase activity"/>
    <property type="evidence" value="ECO:0007669"/>
    <property type="project" value="UniProtKB-KW"/>
</dbReference>
<evidence type="ECO:0000256" key="11">
    <source>
        <dbReference type="ARBA" id="ARBA00023180"/>
    </source>
</evidence>
<evidence type="ECO:0000256" key="2">
    <source>
        <dbReference type="ARBA" id="ARBA00022527"/>
    </source>
</evidence>
<feature type="domain" description="Malectin-like" evidence="14">
    <location>
        <begin position="48"/>
        <end position="423"/>
    </location>
</feature>
<comment type="subcellular location">
    <subcellularLocation>
        <location evidence="1">Membrane</location>
        <topology evidence="1">Single-pass type I membrane protein</topology>
    </subcellularLocation>
</comment>
<dbReference type="GO" id="GO:0005524">
    <property type="term" value="F:ATP binding"/>
    <property type="evidence" value="ECO:0007669"/>
    <property type="project" value="UniProtKB-KW"/>
</dbReference>
<dbReference type="PANTHER" id="PTHR34590">
    <property type="entry name" value="OS03G0124300 PROTEIN-RELATED"/>
    <property type="match status" value="1"/>
</dbReference>
<feature type="region of interest" description="Disordered" evidence="12">
    <location>
        <begin position="45"/>
        <end position="64"/>
    </location>
</feature>
<proteinExistence type="predicted"/>
<accession>A0A6J5TF48</accession>
<dbReference type="Gene3D" id="2.60.120.430">
    <property type="entry name" value="Galactose-binding lectin"/>
    <property type="match status" value="2"/>
</dbReference>
<evidence type="ECO:0000256" key="1">
    <source>
        <dbReference type="ARBA" id="ARBA00004479"/>
    </source>
</evidence>
<keyword evidence="11" id="KW-0325">Glycoprotein</keyword>
<keyword evidence="9" id="KW-1133">Transmembrane helix</keyword>
<gene>
    <name evidence="15" type="ORF">CURHAP_LOCUS1818</name>
</gene>
<dbReference type="Pfam" id="PF12819">
    <property type="entry name" value="Malectin_like"/>
    <property type="match status" value="1"/>
</dbReference>
<evidence type="ECO:0000256" key="8">
    <source>
        <dbReference type="ARBA" id="ARBA00022840"/>
    </source>
</evidence>
<evidence type="ECO:0000256" key="4">
    <source>
        <dbReference type="ARBA" id="ARBA00022692"/>
    </source>
</evidence>
<keyword evidence="8" id="KW-0067">ATP-binding</keyword>
<keyword evidence="10" id="KW-0472">Membrane</keyword>
<dbReference type="FunFam" id="2.60.120.430:FF:000007">
    <property type="entry name" value="FERONIA receptor-like kinase"/>
    <property type="match status" value="1"/>
</dbReference>
<evidence type="ECO:0000256" key="9">
    <source>
        <dbReference type="ARBA" id="ARBA00022989"/>
    </source>
</evidence>
<feature type="signal peptide" evidence="13">
    <location>
        <begin position="1"/>
        <end position="21"/>
    </location>
</feature>
<sequence length="456" mass="50180">MISKTQILFSLILLSSFSLNAIHVLCEAPAPTPASAPAPASASESQFISCGSSPDGETDSSGRKWASDSKFLTSSDNTKSATTDYQDPALPSKVPYMTTRIINSATSYKFSVSSSQRLLLRFQFYPSVYGSLENTKAVFDVKANGLTLLRHFSPFITALALTQAYIIREYSLVPVPSGSLTITFTPSSKHENFFAFVNSIEIIPMEDTFKPADLIGFKGQSIDIQGSSLQTMHRLNVGGGYIPPINDSGLARTWLDDSPYLLNAAFGASFFDGVFLGVAMEADNNVTVQHTSDVPEFVAPLSVYRTARSMGPDPKVNEKYNLTWVFQVDANFTYLVRFHFCELQSTKANERSFEIFLNNQTAEDTADVIQWAGSIGTPIYKDYATHVNDKEGDEVLWVALHPNREQHPQYYDAILNGLEIFKVNDTHGNFAGPNIVPSKMLLNADAAARSFMPNLL</sequence>
<dbReference type="PANTHER" id="PTHR34590:SF5">
    <property type="entry name" value="OS04G0586500 PROTEIN"/>
    <property type="match status" value="1"/>
</dbReference>
<evidence type="ECO:0000256" key="7">
    <source>
        <dbReference type="ARBA" id="ARBA00022777"/>
    </source>
</evidence>
<protein>
    <recommendedName>
        <fullName evidence="14">Malectin-like domain-containing protein</fullName>
    </recommendedName>
</protein>
<keyword evidence="3" id="KW-0808">Transferase</keyword>
<evidence type="ECO:0000313" key="15">
    <source>
        <dbReference type="EMBL" id="CAB4262546.1"/>
    </source>
</evidence>
<dbReference type="GO" id="GO:0004714">
    <property type="term" value="F:transmembrane receptor protein tyrosine kinase activity"/>
    <property type="evidence" value="ECO:0007669"/>
    <property type="project" value="InterPro"/>
</dbReference>
<evidence type="ECO:0000256" key="10">
    <source>
        <dbReference type="ARBA" id="ARBA00023136"/>
    </source>
</evidence>
<evidence type="ECO:0000256" key="3">
    <source>
        <dbReference type="ARBA" id="ARBA00022679"/>
    </source>
</evidence>
<keyword evidence="2" id="KW-0723">Serine/threonine-protein kinase</keyword>
<dbReference type="AlphaFoldDB" id="A0A6J5TF48"/>
<dbReference type="FunFam" id="2.60.120.430:FF:000003">
    <property type="entry name" value="FERONIA receptor-like kinase"/>
    <property type="match status" value="1"/>
</dbReference>
<name>A0A6J5TF48_PRUAR</name>
<dbReference type="InterPro" id="IPR024788">
    <property type="entry name" value="Malectin-like_Carb-bd_dom"/>
</dbReference>
<dbReference type="GO" id="GO:0016020">
    <property type="term" value="C:membrane"/>
    <property type="evidence" value="ECO:0007669"/>
    <property type="project" value="UniProtKB-SubCell"/>
</dbReference>
<feature type="chain" id="PRO_5026873910" description="Malectin-like domain-containing protein" evidence="13">
    <location>
        <begin position="22"/>
        <end position="456"/>
    </location>
</feature>
<evidence type="ECO:0000256" key="6">
    <source>
        <dbReference type="ARBA" id="ARBA00022741"/>
    </source>
</evidence>
<evidence type="ECO:0000256" key="5">
    <source>
        <dbReference type="ARBA" id="ARBA00022729"/>
    </source>
</evidence>
<evidence type="ECO:0000256" key="13">
    <source>
        <dbReference type="SAM" id="SignalP"/>
    </source>
</evidence>